<dbReference type="InterPro" id="IPR027417">
    <property type="entry name" value="P-loop_NTPase"/>
</dbReference>
<dbReference type="Pfam" id="PF00071">
    <property type="entry name" value="Ras"/>
    <property type="match status" value="1"/>
</dbReference>
<dbReference type="GO" id="GO:0003924">
    <property type="term" value="F:GTPase activity"/>
    <property type="evidence" value="ECO:0007669"/>
    <property type="project" value="InterPro"/>
</dbReference>
<dbReference type="InterPro" id="IPR001806">
    <property type="entry name" value="Small_GTPase"/>
</dbReference>
<dbReference type="KEGG" id="eiv:EIN_508730"/>
<keyword evidence="2" id="KW-1185">Reference proteome</keyword>
<dbReference type="SUPFAM" id="SSF52540">
    <property type="entry name" value="P-loop containing nucleoside triphosphate hydrolases"/>
    <property type="match status" value="1"/>
</dbReference>
<reference evidence="1 2" key="1">
    <citation type="submission" date="2012-10" db="EMBL/GenBank/DDBJ databases">
        <authorList>
            <person name="Zafar N."/>
            <person name="Inman J."/>
            <person name="Hall N."/>
            <person name="Lorenzi H."/>
            <person name="Caler E."/>
        </authorList>
    </citation>
    <scope>NUCLEOTIDE SEQUENCE [LARGE SCALE GENOMIC DNA]</scope>
    <source>
        <strain evidence="1 2">IP1</strain>
    </source>
</reference>
<sequence length="109" mass="12496">MFFNNYFFIKSQIVSRGARGYYSKQLITGKKEFETKVETNGISVPILLVGNKVDLLNTEQAKNSESVLKQKVDEMNYTNGYLISSKTAYNVDIIMNEIVHLILENQTQH</sequence>
<protein>
    <submittedName>
        <fullName evidence="1">Uncharacterized protein</fullName>
    </submittedName>
</protein>
<dbReference type="VEuPathDB" id="AmoebaDB:EIN_508730"/>
<dbReference type="OrthoDB" id="1696305at2759"/>
<dbReference type="Proteomes" id="UP000014680">
    <property type="component" value="Unassembled WGS sequence"/>
</dbReference>
<name>A0A0A1UCB0_ENTIV</name>
<evidence type="ECO:0000313" key="2">
    <source>
        <dbReference type="Proteomes" id="UP000014680"/>
    </source>
</evidence>
<dbReference type="EMBL" id="KB206320">
    <property type="protein sequence ID" value="ELP92872.1"/>
    <property type="molecule type" value="Genomic_DNA"/>
</dbReference>
<evidence type="ECO:0000313" key="1">
    <source>
        <dbReference type="EMBL" id="ELP92872.1"/>
    </source>
</evidence>
<dbReference type="AlphaFoldDB" id="A0A0A1UCB0"/>
<accession>A0A0A1UCB0</accession>
<dbReference type="RefSeq" id="XP_004259643.1">
    <property type="nucleotide sequence ID" value="XM_004259595.1"/>
</dbReference>
<dbReference type="GeneID" id="14891833"/>
<dbReference type="GO" id="GO:0005525">
    <property type="term" value="F:GTP binding"/>
    <property type="evidence" value="ECO:0007669"/>
    <property type="project" value="InterPro"/>
</dbReference>
<gene>
    <name evidence="1" type="ORF">EIN_508730</name>
</gene>
<organism evidence="1 2">
    <name type="scientific">Entamoeba invadens IP1</name>
    <dbReference type="NCBI Taxonomy" id="370355"/>
    <lineage>
        <taxon>Eukaryota</taxon>
        <taxon>Amoebozoa</taxon>
        <taxon>Evosea</taxon>
        <taxon>Archamoebae</taxon>
        <taxon>Mastigamoebida</taxon>
        <taxon>Entamoebidae</taxon>
        <taxon>Entamoeba</taxon>
    </lineage>
</organism>
<dbReference type="Gene3D" id="3.40.50.300">
    <property type="entry name" value="P-loop containing nucleotide triphosphate hydrolases"/>
    <property type="match status" value="1"/>
</dbReference>
<proteinExistence type="predicted"/>